<organism evidence="1 2">
    <name type="scientific">Malassezia furfur</name>
    <name type="common">Pityriasis versicolor infection agent</name>
    <name type="synonym">Pityrosporum furfur</name>
    <dbReference type="NCBI Taxonomy" id="55194"/>
    <lineage>
        <taxon>Eukaryota</taxon>
        <taxon>Fungi</taxon>
        <taxon>Dikarya</taxon>
        <taxon>Basidiomycota</taxon>
        <taxon>Ustilaginomycotina</taxon>
        <taxon>Malasseziomycetes</taxon>
        <taxon>Malasseziales</taxon>
        <taxon>Malasseziaceae</taxon>
        <taxon>Malassezia</taxon>
    </lineage>
</organism>
<protein>
    <submittedName>
        <fullName evidence="1">Uncharacterized protein</fullName>
    </submittedName>
</protein>
<gene>
    <name evidence="1" type="ORF">GLX27_000321</name>
</gene>
<accession>A0ABY8EIW7</accession>
<proteinExistence type="predicted"/>
<dbReference type="SUPFAM" id="SSF53335">
    <property type="entry name" value="S-adenosyl-L-methionine-dependent methyltransferases"/>
    <property type="match status" value="1"/>
</dbReference>
<dbReference type="InterPro" id="IPR029063">
    <property type="entry name" value="SAM-dependent_MTases_sf"/>
</dbReference>
<dbReference type="EMBL" id="CP046234">
    <property type="protein sequence ID" value="WFD45697.1"/>
    <property type="molecule type" value="Genomic_DNA"/>
</dbReference>
<evidence type="ECO:0000313" key="1">
    <source>
        <dbReference type="EMBL" id="WFD45697.1"/>
    </source>
</evidence>
<name>A0ABY8EIW7_MALFU</name>
<sequence>MATARLAAYEALGAQRRCLDLRADVSAGHLRHAVHIARLASLKARFSTLPKRGIPFLVLCDGDELADVARAFVPPERWDIVAILGIGAQDVPPCSHPCYALSWDELHAWAAERDEWTTAHDPHLLFSPAPVVERVLRDWMPPHDACILDMGCGAGRDVTYLLVEGCRRSAAWCATAVDRWRAALDRAALLLRDNNLTEGPGAHADALLPMSVLDDGHVQLDGCRFAFADAPLPHAAYALILLIRFWHKPLLETLPVRTAPGTRVVLSHFVHAPEQIDVPHTATFAAYDSPPPSARIQPGDVDILLAQWNERQYWHIIDNRIEPVEDGRPVQSVVLQRLR</sequence>
<dbReference type="Gene3D" id="3.40.50.150">
    <property type="entry name" value="Vaccinia Virus protein VP39"/>
    <property type="match status" value="1"/>
</dbReference>
<reference evidence="1 2" key="1">
    <citation type="journal article" date="2020" name="Elife">
        <title>Loss of centromere function drives karyotype evolution in closely related Malassezia species.</title>
        <authorList>
            <person name="Sankaranarayanan S.R."/>
            <person name="Ianiri G."/>
            <person name="Coelho M.A."/>
            <person name="Reza M.H."/>
            <person name="Thimmappa B.C."/>
            <person name="Ganguly P."/>
            <person name="Vadnala R.N."/>
            <person name="Sun S."/>
            <person name="Siddharthan R."/>
            <person name="Tellgren-Roth C."/>
            <person name="Dawson T.L."/>
            <person name="Heitman J."/>
            <person name="Sanyal K."/>
        </authorList>
    </citation>
    <scope>NUCLEOTIDE SEQUENCE [LARGE SCALE GENOMIC DNA]</scope>
    <source>
        <strain evidence="1">CBS14141</strain>
    </source>
</reference>
<dbReference type="Proteomes" id="UP000818624">
    <property type="component" value="Chromosome 1"/>
</dbReference>
<evidence type="ECO:0000313" key="2">
    <source>
        <dbReference type="Proteomes" id="UP000818624"/>
    </source>
</evidence>
<keyword evidence="2" id="KW-1185">Reference proteome</keyword>